<dbReference type="Proteomes" id="UP000245760">
    <property type="component" value="Chromosome"/>
</dbReference>
<dbReference type="Proteomes" id="UP000245649">
    <property type="component" value="Chromosome"/>
</dbReference>
<evidence type="ECO:0000313" key="3">
    <source>
        <dbReference type="Proteomes" id="UP000245649"/>
    </source>
</evidence>
<evidence type="ECO:0000313" key="2">
    <source>
        <dbReference type="EMBL" id="AWL63784.1"/>
    </source>
</evidence>
<dbReference type="EMBL" id="CP029432">
    <property type="protein sequence ID" value="AWL63784.1"/>
    <property type="molecule type" value="Genomic_DNA"/>
</dbReference>
<proteinExistence type="predicted"/>
<organism evidence="2 3">
    <name type="scientific">Klebsiella quasipneumoniae</name>
    <dbReference type="NCBI Taxonomy" id="1463165"/>
    <lineage>
        <taxon>Bacteria</taxon>
        <taxon>Pseudomonadati</taxon>
        <taxon>Pseudomonadota</taxon>
        <taxon>Gammaproteobacteria</taxon>
        <taxon>Enterobacterales</taxon>
        <taxon>Enterobacteriaceae</taxon>
        <taxon>Klebsiella/Raoultella group</taxon>
        <taxon>Klebsiella</taxon>
        <taxon>Klebsiella pneumoniae complex</taxon>
    </lineage>
</organism>
<sequence>MVAASTLYYVNAKSIRDRCSSRNLRSVFLCHRVWDSAADLSKKYCSSIQHLSILGVFTVCHSGAASLTGATKSWLKRVVPSVP</sequence>
<evidence type="ECO:0000313" key="4">
    <source>
        <dbReference type="Proteomes" id="UP000245760"/>
    </source>
</evidence>
<dbReference type="EMBL" id="CP029443">
    <property type="protein sequence ID" value="AWL56828.1"/>
    <property type="molecule type" value="Genomic_DNA"/>
</dbReference>
<protein>
    <submittedName>
        <fullName evidence="2">Uncharacterized protein</fullName>
    </submittedName>
</protein>
<name>A0AAI8IX23_9ENTR</name>
<evidence type="ECO:0000313" key="1">
    <source>
        <dbReference type="EMBL" id="AWL56828.1"/>
    </source>
</evidence>
<keyword evidence="4" id="KW-1185">Reference proteome</keyword>
<gene>
    <name evidence="2" type="ORF">DKC00_19390</name>
    <name evidence="1" type="ORF">DKC11_13785</name>
</gene>
<accession>A0AAI8IX23</accession>
<reference evidence="3 4" key="1">
    <citation type="submission" date="2018-05" db="EMBL/GenBank/DDBJ databases">
        <title>Klebsiella quasipneumonaiae provides a window into carbapenemase gene transfer, plasmid rearrangements and nosocomial acquisition from the hospital environment.</title>
        <authorList>
            <person name="Mathers A.J."/>
            <person name="Vegesana K."/>
            <person name="Stoesser N."/>
            <person name="Crook D."/>
            <person name="Vaughan A."/>
            <person name="Barry K."/>
            <person name="Parikh H."/>
            <person name="Sebra R."/>
            <person name="Kotay S."/>
            <person name="Walker A.S."/>
            <person name="Sheppard A.E."/>
        </authorList>
    </citation>
    <scope>NUCLEOTIDE SEQUENCE [LARGE SCALE GENOMIC DNA]</scope>
    <source>
        <strain evidence="1 4">CAV1947</strain>
        <strain evidence="2 3">CAV2018</strain>
    </source>
</reference>
<dbReference type="AlphaFoldDB" id="A0AAI8IX23"/>